<comment type="caution">
    <text evidence="2">The sequence shown here is derived from an EMBL/GenBank/DDBJ whole genome shotgun (WGS) entry which is preliminary data.</text>
</comment>
<feature type="region of interest" description="Disordered" evidence="1">
    <location>
        <begin position="1"/>
        <end position="40"/>
    </location>
</feature>
<evidence type="ECO:0000313" key="3">
    <source>
        <dbReference type="Proteomes" id="UP000316882"/>
    </source>
</evidence>
<evidence type="ECO:0000256" key="1">
    <source>
        <dbReference type="SAM" id="MobiDB-lite"/>
    </source>
</evidence>
<organism evidence="2 3">
    <name type="scientific">Brevibacillus parabrevis</name>
    <dbReference type="NCBI Taxonomy" id="54914"/>
    <lineage>
        <taxon>Bacteria</taxon>
        <taxon>Bacillati</taxon>
        <taxon>Bacillota</taxon>
        <taxon>Bacilli</taxon>
        <taxon>Bacillales</taxon>
        <taxon>Paenibacillaceae</taxon>
        <taxon>Brevibacillus</taxon>
    </lineage>
</organism>
<dbReference type="AlphaFoldDB" id="A0A4Y3PQQ2"/>
<protein>
    <submittedName>
        <fullName evidence="2">Uncharacterized protein</fullName>
    </submittedName>
</protein>
<evidence type="ECO:0000313" key="2">
    <source>
        <dbReference type="EMBL" id="GEB33718.1"/>
    </source>
</evidence>
<feature type="compositionally biased region" description="Basic and acidic residues" evidence="1">
    <location>
        <begin position="7"/>
        <end position="29"/>
    </location>
</feature>
<proteinExistence type="predicted"/>
<keyword evidence="3" id="KW-1185">Reference proteome</keyword>
<reference evidence="2 3" key="1">
    <citation type="submission" date="2019-06" db="EMBL/GenBank/DDBJ databases">
        <title>Whole genome shotgun sequence of Brevibacillus parabrevis NBRC 12334.</title>
        <authorList>
            <person name="Hosoyama A."/>
            <person name="Uohara A."/>
            <person name="Ohji S."/>
            <person name="Ichikawa N."/>
        </authorList>
    </citation>
    <scope>NUCLEOTIDE SEQUENCE [LARGE SCALE GENOMIC DNA]</scope>
    <source>
        <strain evidence="2 3">NBRC 12334</strain>
    </source>
</reference>
<gene>
    <name evidence="2" type="ORF">BPA01_32980</name>
</gene>
<sequence>MIPLYLVKEKDVDKMSKEWSTKNPSHHEAQGVSPSPSQGDGIVAACFNA</sequence>
<dbReference type="EMBL" id="BJMH01000016">
    <property type="protein sequence ID" value="GEB33718.1"/>
    <property type="molecule type" value="Genomic_DNA"/>
</dbReference>
<accession>A0A4Y3PQQ2</accession>
<name>A0A4Y3PQQ2_BREPA</name>
<dbReference type="Proteomes" id="UP000316882">
    <property type="component" value="Unassembled WGS sequence"/>
</dbReference>